<name>A0A8E4H5F5_9GAMM</name>
<dbReference type="RefSeq" id="WP_171534372.1">
    <property type="nucleotide sequence ID" value="NZ_JABERH010000016.1"/>
</dbReference>
<gene>
    <name evidence="2" type="ORF">HLH11_07545</name>
</gene>
<evidence type="ECO:0000256" key="1">
    <source>
        <dbReference type="SAM" id="Phobius"/>
    </source>
</evidence>
<keyword evidence="1" id="KW-1133">Transmembrane helix</keyword>
<keyword evidence="1" id="KW-0472">Membrane</keyword>
<keyword evidence="1" id="KW-0812">Transmembrane</keyword>
<feature type="transmembrane region" description="Helical" evidence="1">
    <location>
        <begin position="20"/>
        <end position="45"/>
    </location>
</feature>
<proteinExistence type="predicted"/>
<sequence length="89" mass="9689">MEQASEITKIEKTPKYVHLIAGWPFVLVLFGGLIGGGLGGLGYLINLKIYNSQLSKINKILANMMCGMVVAISAWWLIAGAVQNTFFKS</sequence>
<dbReference type="Proteomes" id="UP000532147">
    <property type="component" value="Unassembled WGS sequence"/>
</dbReference>
<evidence type="ECO:0000313" key="3">
    <source>
        <dbReference type="Proteomes" id="UP000532147"/>
    </source>
</evidence>
<dbReference type="AlphaFoldDB" id="A0A8E4H5F5"/>
<comment type="caution">
    <text evidence="2">The sequence shown here is derived from an EMBL/GenBank/DDBJ whole genome shotgun (WGS) entry which is preliminary data.</text>
</comment>
<organism evidence="2 3">
    <name type="scientific">Acinetobacter terrae</name>
    <dbReference type="NCBI Taxonomy" id="2731247"/>
    <lineage>
        <taxon>Bacteria</taxon>
        <taxon>Pseudomonadati</taxon>
        <taxon>Pseudomonadota</taxon>
        <taxon>Gammaproteobacteria</taxon>
        <taxon>Moraxellales</taxon>
        <taxon>Moraxellaceae</taxon>
        <taxon>Acinetobacter</taxon>
        <taxon>Acinetobacter Taxon 24</taxon>
    </lineage>
</organism>
<dbReference type="EMBL" id="JABERH010000016">
    <property type="protein sequence ID" value="NNH38508.1"/>
    <property type="molecule type" value="Genomic_DNA"/>
</dbReference>
<protein>
    <submittedName>
        <fullName evidence="2">Uncharacterized protein</fullName>
    </submittedName>
</protein>
<evidence type="ECO:0000313" key="2">
    <source>
        <dbReference type="EMBL" id="NNH38508.1"/>
    </source>
</evidence>
<accession>A0A8E4H5F5</accession>
<feature type="transmembrane region" description="Helical" evidence="1">
    <location>
        <begin position="57"/>
        <end position="78"/>
    </location>
</feature>
<reference evidence="2 3" key="1">
    <citation type="submission" date="2020-04" db="EMBL/GenBank/DDBJ databases">
        <title>Acinetobacter Taxon 24.</title>
        <authorList>
            <person name="Nemec A."/>
            <person name="Radolfova-Krizova L."/>
            <person name="Higgins P.G."/>
            <person name="Spanelova P."/>
        </authorList>
    </citation>
    <scope>NUCLEOTIDE SEQUENCE [LARGE SCALE GENOMIC DNA]</scope>
    <source>
        <strain evidence="2 3">ANC 4280</strain>
    </source>
</reference>